<dbReference type="Pfam" id="PF03909">
    <property type="entry name" value="BSD"/>
    <property type="match status" value="1"/>
</dbReference>
<feature type="compositionally biased region" description="Basic and acidic residues" evidence="1">
    <location>
        <begin position="502"/>
        <end position="515"/>
    </location>
</feature>
<dbReference type="PANTHER" id="PTHR31923:SF4">
    <property type="entry name" value="BSD DOMAIN-CONTAINING PROTEIN"/>
    <property type="match status" value="1"/>
</dbReference>
<dbReference type="PROSITE" id="PS50858">
    <property type="entry name" value="BSD"/>
    <property type="match status" value="1"/>
</dbReference>
<dbReference type="Gene3D" id="1.10.3970.10">
    <property type="entry name" value="BSD domain"/>
    <property type="match status" value="1"/>
</dbReference>
<gene>
    <name evidence="3" type="ORF">PanWU01x14_298090</name>
</gene>
<feature type="domain" description="BSD" evidence="2">
    <location>
        <begin position="255"/>
        <end position="307"/>
    </location>
</feature>
<keyword evidence="4" id="KW-1185">Reference proteome</keyword>
<feature type="compositionally biased region" description="Low complexity" evidence="1">
    <location>
        <begin position="130"/>
        <end position="143"/>
    </location>
</feature>
<proteinExistence type="predicted"/>
<reference evidence="4" key="1">
    <citation type="submission" date="2016-06" db="EMBL/GenBank/DDBJ databases">
        <title>Parallel loss of symbiosis genes in relatives of nitrogen-fixing non-legume Parasponia.</title>
        <authorList>
            <person name="Van Velzen R."/>
            <person name="Holmer R."/>
            <person name="Bu F."/>
            <person name="Rutten L."/>
            <person name="Van Zeijl A."/>
            <person name="Liu W."/>
            <person name="Santuari L."/>
            <person name="Cao Q."/>
            <person name="Sharma T."/>
            <person name="Shen D."/>
            <person name="Roswanjaya Y."/>
            <person name="Wardhani T."/>
            <person name="Kalhor M.S."/>
            <person name="Jansen J."/>
            <person name="Van den Hoogen J."/>
            <person name="Gungor B."/>
            <person name="Hartog M."/>
            <person name="Hontelez J."/>
            <person name="Verver J."/>
            <person name="Yang W.-C."/>
            <person name="Schijlen E."/>
            <person name="Repin R."/>
            <person name="Schilthuizen M."/>
            <person name="Schranz E."/>
            <person name="Heidstra R."/>
            <person name="Miyata K."/>
            <person name="Fedorova E."/>
            <person name="Kohlen W."/>
            <person name="Bisseling T."/>
            <person name="Smit S."/>
            <person name="Geurts R."/>
        </authorList>
    </citation>
    <scope>NUCLEOTIDE SEQUENCE [LARGE SCALE GENOMIC DNA]</scope>
    <source>
        <strain evidence="4">cv. WU1-14</strain>
    </source>
</reference>
<feature type="region of interest" description="Disordered" evidence="1">
    <location>
        <begin position="124"/>
        <end position="163"/>
    </location>
</feature>
<dbReference type="AlphaFoldDB" id="A0A2P5AUV3"/>
<feature type="region of interest" description="Disordered" evidence="1">
    <location>
        <begin position="1"/>
        <end position="35"/>
    </location>
</feature>
<feature type="compositionally biased region" description="Acidic residues" evidence="1">
    <location>
        <begin position="454"/>
        <end position="470"/>
    </location>
</feature>
<evidence type="ECO:0000313" key="3">
    <source>
        <dbReference type="EMBL" id="PON40322.1"/>
    </source>
</evidence>
<accession>A0A2P5AUV3</accession>
<feature type="compositionally biased region" description="Basic and acidic residues" evidence="1">
    <location>
        <begin position="14"/>
        <end position="32"/>
    </location>
</feature>
<feature type="compositionally biased region" description="Low complexity" evidence="1">
    <location>
        <begin position="85"/>
        <end position="99"/>
    </location>
</feature>
<dbReference type="EMBL" id="JXTB01000441">
    <property type="protein sequence ID" value="PON40322.1"/>
    <property type="molecule type" value="Genomic_DNA"/>
</dbReference>
<sequence length="541" mass="59016">MNENFSQVQKRRRLGIDYKNRDSARGRIEPGARDTTMSWLARSIANSLKLDDDEDTDDSNPNVAAPNSPPGPNPDGDQPHRPGDSPTHSSSSASSTPISRGVKDDLSELTKTLTRQFWGVASFLAPPPESSSSAPQISDSSGPETEPEPSDLSKSGEQSDQMVSDEDVIAGIRSDFAEIGGRFKSGISKLSSNKAVSEFTKMASNFLQIGEEDEEEELVARGSVGVTDEVLAFARNIAMHPETWLDFPLPDDEDSDDFELSDAQQEHALAVERLAPRLAALRIELCPGHMSESHFWKIYFVLLHPRLSKHDAELLSTPEIVEARAMLTKELQNRAKAKPQASADLLEEQHLSVPSVAQAGLVPIETPKTESEPSPEAVDLVIEKHPVQSTEIKVIDKSVVEEGPAVSFKTQEPISGSSSKVLDDKFEEDGDDWLKEDDNSEIVGVSGTSIPIGNDEDVSFSDLEEDEDGDVPISYKKTTSGSDSSTKDSRDWVQLSRSSASSDKEISSIEIRHAGSEQVCLSNAETKEANDWLDVDDIDVM</sequence>
<evidence type="ECO:0000259" key="2">
    <source>
        <dbReference type="PROSITE" id="PS50858"/>
    </source>
</evidence>
<dbReference type="Proteomes" id="UP000237105">
    <property type="component" value="Unassembled WGS sequence"/>
</dbReference>
<protein>
    <submittedName>
        <fullName evidence="3">BSD domain containing protein</fullName>
    </submittedName>
</protein>
<dbReference type="PANTHER" id="PTHR31923">
    <property type="entry name" value="BSD DOMAIN-CONTAINING PROTEIN"/>
    <property type="match status" value="1"/>
</dbReference>
<evidence type="ECO:0000256" key="1">
    <source>
        <dbReference type="SAM" id="MobiDB-lite"/>
    </source>
</evidence>
<dbReference type="SMART" id="SM00751">
    <property type="entry name" value="BSD"/>
    <property type="match status" value="1"/>
</dbReference>
<dbReference type="InterPro" id="IPR005607">
    <property type="entry name" value="BSD_dom"/>
</dbReference>
<feature type="compositionally biased region" description="Polar residues" evidence="1">
    <location>
        <begin position="152"/>
        <end position="162"/>
    </location>
</feature>
<comment type="caution">
    <text evidence="3">The sequence shown here is derived from an EMBL/GenBank/DDBJ whole genome shotgun (WGS) entry which is preliminary data.</text>
</comment>
<feature type="compositionally biased region" description="Low complexity" evidence="1">
    <location>
        <begin position="474"/>
        <end position="484"/>
    </location>
</feature>
<dbReference type="InterPro" id="IPR035925">
    <property type="entry name" value="BSD_dom_sf"/>
</dbReference>
<feature type="region of interest" description="Disordered" evidence="1">
    <location>
        <begin position="48"/>
        <end position="107"/>
    </location>
</feature>
<organism evidence="3 4">
    <name type="scientific">Parasponia andersonii</name>
    <name type="common">Sponia andersonii</name>
    <dbReference type="NCBI Taxonomy" id="3476"/>
    <lineage>
        <taxon>Eukaryota</taxon>
        <taxon>Viridiplantae</taxon>
        <taxon>Streptophyta</taxon>
        <taxon>Embryophyta</taxon>
        <taxon>Tracheophyta</taxon>
        <taxon>Spermatophyta</taxon>
        <taxon>Magnoliopsida</taxon>
        <taxon>eudicotyledons</taxon>
        <taxon>Gunneridae</taxon>
        <taxon>Pentapetalae</taxon>
        <taxon>rosids</taxon>
        <taxon>fabids</taxon>
        <taxon>Rosales</taxon>
        <taxon>Cannabaceae</taxon>
        <taxon>Parasponia</taxon>
    </lineage>
</organism>
<feature type="region of interest" description="Disordered" evidence="1">
    <location>
        <begin position="430"/>
        <end position="515"/>
    </location>
</feature>
<dbReference type="SUPFAM" id="SSF140383">
    <property type="entry name" value="BSD domain-like"/>
    <property type="match status" value="1"/>
</dbReference>
<dbReference type="OrthoDB" id="2021158at2759"/>
<name>A0A2P5AUV3_PARAD</name>
<evidence type="ECO:0000313" key="4">
    <source>
        <dbReference type="Proteomes" id="UP000237105"/>
    </source>
</evidence>